<keyword evidence="6 7" id="KW-0472">Membrane</keyword>
<accession>A0ABM0ZVP8</accession>
<proteinExistence type="inferred from homology"/>
<comment type="similarity">
    <text evidence="2">Belongs to the nucleotide-sugar transporter family. SLC35A subfamily.</text>
</comment>
<dbReference type="InterPro" id="IPR037185">
    <property type="entry name" value="EmrE-like"/>
</dbReference>
<feature type="transmembrane region" description="Helical" evidence="7">
    <location>
        <begin position="299"/>
        <end position="318"/>
    </location>
</feature>
<dbReference type="InterPro" id="IPR007271">
    <property type="entry name" value="Nuc_sug_transpt"/>
</dbReference>
<evidence type="ECO:0000256" key="6">
    <source>
        <dbReference type="ARBA" id="ARBA00023136"/>
    </source>
</evidence>
<dbReference type="RefSeq" id="XP_012935517.1">
    <property type="nucleotide sequence ID" value="XM_013080063.2"/>
</dbReference>
<feature type="transmembrane region" description="Helical" evidence="7">
    <location>
        <begin position="330"/>
        <end position="349"/>
    </location>
</feature>
<dbReference type="Proteomes" id="UP000694888">
    <property type="component" value="Unplaced"/>
</dbReference>
<evidence type="ECO:0000256" key="4">
    <source>
        <dbReference type="ARBA" id="ARBA00022692"/>
    </source>
</evidence>
<evidence type="ECO:0000313" key="8">
    <source>
        <dbReference type="Proteomes" id="UP000694888"/>
    </source>
</evidence>
<name>A0ABM0ZVP8_APLCA</name>
<evidence type="ECO:0000256" key="5">
    <source>
        <dbReference type="ARBA" id="ARBA00022989"/>
    </source>
</evidence>
<sequence>MFNVADTINGYKFHPDNASISRGFQYSSVSYTALYPWRQGLTNGHSSSSLRLCACLPGRQSLAAKCACLFRSSWRKLRTMERTKLLSLVGLVFQSSLLAITTRYSRVDKPEGHRYLSTTAVLTAEMVKVLVCLVLVAVTSRNRSFLSQLSSALHHRDLLKSCLPALLYTVQNNLQFVAVTYIDAATFQVTYQLKILTTALFSVLVLRKRLDGIHWSALVLLTFGVVMVQFPQANDCASGSTAQTCQTDGNTGDRVHAAIVGVVSVLIMCVSSGFAGVYTEKILKAANSSQTMWTRNLQLALSSCLIGSFVVYIQDGSAVTSHGFFYQYDKLTWCIVLQLAALGLLISLVMKHADNLIKGFASSIAIIVTTVISGLVLEDLQVSCSFLLGTVVVLASVLLYNVDRTGEFSKPEESVI</sequence>
<keyword evidence="4 7" id="KW-0812">Transmembrane</keyword>
<evidence type="ECO:0000256" key="2">
    <source>
        <dbReference type="ARBA" id="ARBA00009976"/>
    </source>
</evidence>
<feature type="transmembrane region" description="Helical" evidence="7">
    <location>
        <begin position="85"/>
        <end position="104"/>
    </location>
</feature>
<keyword evidence="5 7" id="KW-1133">Transmembrane helix</keyword>
<feature type="transmembrane region" description="Helical" evidence="7">
    <location>
        <begin position="356"/>
        <end position="374"/>
    </location>
</feature>
<evidence type="ECO:0000313" key="9">
    <source>
        <dbReference type="RefSeq" id="XP_012935517.1"/>
    </source>
</evidence>
<evidence type="ECO:0000256" key="7">
    <source>
        <dbReference type="SAM" id="Phobius"/>
    </source>
</evidence>
<comment type="subcellular location">
    <subcellularLocation>
        <location evidence="1">Membrane</location>
        <topology evidence="1">Multi-pass membrane protein</topology>
    </subcellularLocation>
</comment>
<evidence type="ECO:0000256" key="3">
    <source>
        <dbReference type="ARBA" id="ARBA00022597"/>
    </source>
</evidence>
<gene>
    <name evidence="9" type="primary">LOC101845530</name>
</gene>
<reference evidence="9" key="1">
    <citation type="submission" date="2025-08" db="UniProtKB">
        <authorList>
            <consortium name="RefSeq"/>
        </authorList>
    </citation>
    <scope>IDENTIFICATION</scope>
</reference>
<organism evidence="8 9">
    <name type="scientific">Aplysia californica</name>
    <name type="common">California sea hare</name>
    <dbReference type="NCBI Taxonomy" id="6500"/>
    <lineage>
        <taxon>Eukaryota</taxon>
        <taxon>Metazoa</taxon>
        <taxon>Spiralia</taxon>
        <taxon>Lophotrochozoa</taxon>
        <taxon>Mollusca</taxon>
        <taxon>Gastropoda</taxon>
        <taxon>Heterobranchia</taxon>
        <taxon>Euthyneura</taxon>
        <taxon>Tectipleura</taxon>
        <taxon>Aplysiida</taxon>
        <taxon>Aplysioidea</taxon>
        <taxon>Aplysiidae</taxon>
        <taxon>Aplysia</taxon>
    </lineage>
</organism>
<feature type="transmembrane region" description="Helical" evidence="7">
    <location>
        <begin position="116"/>
        <end position="138"/>
    </location>
</feature>
<dbReference type="NCBIfam" id="TIGR00803">
    <property type="entry name" value="nst"/>
    <property type="match status" value="1"/>
</dbReference>
<keyword evidence="8" id="KW-1185">Reference proteome</keyword>
<dbReference type="SUPFAM" id="SSF103481">
    <property type="entry name" value="Multidrug resistance efflux transporter EmrE"/>
    <property type="match status" value="1"/>
</dbReference>
<protein>
    <submittedName>
        <fullName evidence="9">UDP-N-acetylglucosamine transporter</fullName>
    </submittedName>
</protein>
<feature type="transmembrane region" description="Helical" evidence="7">
    <location>
        <begin position="380"/>
        <end position="400"/>
    </location>
</feature>
<keyword evidence="3" id="KW-0813">Transport</keyword>
<feature type="transmembrane region" description="Helical" evidence="7">
    <location>
        <begin position="257"/>
        <end position="278"/>
    </location>
</feature>
<evidence type="ECO:0000256" key="1">
    <source>
        <dbReference type="ARBA" id="ARBA00004141"/>
    </source>
</evidence>
<keyword evidence="3" id="KW-0762">Sugar transport</keyword>
<dbReference type="PANTHER" id="PTHR10231">
    <property type="entry name" value="NUCLEOTIDE-SUGAR TRANSMEMBRANE TRANSPORTER"/>
    <property type="match status" value="1"/>
</dbReference>
<dbReference type="Pfam" id="PF04142">
    <property type="entry name" value="Nuc_sug_transp"/>
    <property type="match status" value="1"/>
</dbReference>
<dbReference type="GeneID" id="101845530"/>
<feature type="transmembrane region" description="Helical" evidence="7">
    <location>
        <begin position="212"/>
        <end position="230"/>
    </location>
</feature>